<dbReference type="Proteomes" id="UP000030671">
    <property type="component" value="Unassembled WGS sequence"/>
</dbReference>
<organism evidence="1 2">
    <name type="scientific">Heterobasidion irregulare (strain TC 32-1)</name>
    <dbReference type="NCBI Taxonomy" id="747525"/>
    <lineage>
        <taxon>Eukaryota</taxon>
        <taxon>Fungi</taxon>
        <taxon>Dikarya</taxon>
        <taxon>Basidiomycota</taxon>
        <taxon>Agaricomycotina</taxon>
        <taxon>Agaricomycetes</taxon>
        <taxon>Russulales</taxon>
        <taxon>Bondarzewiaceae</taxon>
        <taxon>Heterobasidion</taxon>
        <taxon>Heterobasidion annosum species complex</taxon>
    </lineage>
</organism>
<dbReference type="EMBL" id="KI925465">
    <property type="protein sequence ID" value="ETW76060.1"/>
    <property type="molecule type" value="Genomic_DNA"/>
</dbReference>
<name>W4JSH2_HETIT</name>
<dbReference type="AlphaFoldDB" id="W4JSH2"/>
<evidence type="ECO:0000313" key="2">
    <source>
        <dbReference type="Proteomes" id="UP000030671"/>
    </source>
</evidence>
<proteinExistence type="predicted"/>
<sequence length="73" mass="8337">MLKRPRSKKSQLSTKLDLDIKRSQAMPTRFSQTFWMDLTLLDVVRQLCKQSTTTQHARLSNNVGLCGAIRVGM</sequence>
<dbReference type="RefSeq" id="XP_009552283.1">
    <property type="nucleotide sequence ID" value="XM_009553988.1"/>
</dbReference>
<dbReference type="KEGG" id="hir:HETIRDRAFT_422655"/>
<dbReference type="HOGENOM" id="CLU_2705104_0_0_1"/>
<reference evidence="1 2" key="1">
    <citation type="journal article" date="2012" name="New Phytol.">
        <title>Insight into trade-off between wood decay and parasitism from the genome of a fungal forest pathogen.</title>
        <authorList>
            <person name="Olson A."/>
            <person name="Aerts A."/>
            <person name="Asiegbu F."/>
            <person name="Belbahri L."/>
            <person name="Bouzid O."/>
            <person name="Broberg A."/>
            <person name="Canback B."/>
            <person name="Coutinho P.M."/>
            <person name="Cullen D."/>
            <person name="Dalman K."/>
            <person name="Deflorio G."/>
            <person name="van Diepen L.T."/>
            <person name="Dunand C."/>
            <person name="Duplessis S."/>
            <person name="Durling M."/>
            <person name="Gonthier P."/>
            <person name="Grimwood J."/>
            <person name="Fossdal C.G."/>
            <person name="Hansson D."/>
            <person name="Henrissat B."/>
            <person name="Hietala A."/>
            <person name="Himmelstrand K."/>
            <person name="Hoffmeister D."/>
            <person name="Hogberg N."/>
            <person name="James T.Y."/>
            <person name="Karlsson M."/>
            <person name="Kohler A."/>
            <person name="Kues U."/>
            <person name="Lee Y.H."/>
            <person name="Lin Y.C."/>
            <person name="Lind M."/>
            <person name="Lindquist E."/>
            <person name="Lombard V."/>
            <person name="Lucas S."/>
            <person name="Lunden K."/>
            <person name="Morin E."/>
            <person name="Murat C."/>
            <person name="Park J."/>
            <person name="Raffaello T."/>
            <person name="Rouze P."/>
            <person name="Salamov A."/>
            <person name="Schmutz J."/>
            <person name="Solheim H."/>
            <person name="Stahlberg J."/>
            <person name="Velez H."/>
            <person name="de Vries R.P."/>
            <person name="Wiebenga A."/>
            <person name="Woodward S."/>
            <person name="Yakovlev I."/>
            <person name="Garbelotto M."/>
            <person name="Martin F."/>
            <person name="Grigoriev I.V."/>
            <person name="Stenlid J."/>
        </authorList>
    </citation>
    <scope>NUCLEOTIDE SEQUENCE [LARGE SCALE GENOMIC DNA]</scope>
    <source>
        <strain evidence="1 2">TC 32-1</strain>
    </source>
</reference>
<protein>
    <submittedName>
        <fullName evidence="1">Uncharacterized protein</fullName>
    </submittedName>
</protein>
<dbReference type="InParanoid" id="W4JSH2"/>
<dbReference type="GeneID" id="20673833"/>
<accession>W4JSH2</accession>
<keyword evidence="2" id="KW-1185">Reference proteome</keyword>
<evidence type="ECO:0000313" key="1">
    <source>
        <dbReference type="EMBL" id="ETW76060.1"/>
    </source>
</evidence>
<gene>
    <name evidence="1" type="ORF">HETIRDRAFT_422655</name>
</gene>